<dbReference type="Pfam" id="PF00150">
    <property type="entry name" value="Cellulase"/>
    <property type="match status" value="1"/>
</dbReference>
<dbReference type="OrthoDB" id="442731at2759"/>
<dbReference type="EMBL" id="BDRX01000053">
    <property type="protein sequence ID" value="GBF94600.1"/>
    <property type="molecule type" value="Genomic_DNA"/>
</dbReference>
<comment type="caution">
    <text evidence="8">The sequence shown here is derived from an EMBL/GenBank/DDBJ whole genome shotgun (WGS) entry which is preliminary data.</text>
</comment>
<evidence type="ECO:0000313" key="9">
    <source>
        <dbReference type="Proteomes" id="UP000247498"/>
    </source>
</evidence>
<dbReference type="GO" id="GO:0004553">
    <property type="term" value="F:hydrolase activity, hydrolyzing O-glycosyl compounds"/>
    <property type="evidence" value="ECO:0007669"/>
    <property type="project" value="InterPro"/>
</dbReference>
<evidence type="ECO:0000259" key="7">
    <source>
        <dbReference type="Pfam" id="PF00150"/>
    </source>
</evidence>
<keyword evidence="6" id="KW-0732">Signal</keyword>
<feature type="domain" description="Glycoside hydrolase family 5" evidence="7">
    <location>
        <begin position="66"/>
        <end position="383"/>
    </location>
</feature>
<organism evidence="8 9">
    <name type="scientific">Raphidocelis subcapitata</name>
    <dbReference type="NCBI Taxonomy" id="307507"/>
    <lineage>
        <taxon>Eukaryota</taxon>
        <taxon>Viridiplantae</taxon>
        <taxon>Chlorophyta</taxon>
        <taxon>core chlorophytes</taxon>
        <taxon>Chlorophyceae</taxon>
        <taxon>CS clade</taxon>
        <taxon>Sphaeropleales</taxon>
        <taxon>Selenastraceae</taxon>
        <taxon>Raphidocelis</taxon>
    </lineage>
</organism>
<evidence type="ECO:0000256" key="4">
    <source>
        <dbReference type="RuleBase" id="RU361153"/>
    </source>
</evidence>
<dbReference type="Proteomes" id="UP000247498">
    <property type="component" value="Unassembled WGS sequence"/>
</dbReference>
<protein>
    <submittedName>
        <fullName evidence="8">Endoglucanase e1</fullName>
    </submittedName>
</protein>
<keyword evidence="2 4" id="KW-0378">Hydrolase</keyword>
<comment type="similarity">
    <text evidence="1 4">Belongs to the glycosyl hydrolase 5 (cellulase A) family.</text>
</comment>
<evidence type="ECO:0000256" key="6">
    <source>
        <dbReference type="SAM" id="SignalP"/>
    </source>
</evidence>
<feature type="chain" id="PRO_5015951645" evidence="6">
    <location>
        <begin position="48"/>
        <end position="421"/>
    </location>
</feature>
<dbReference type="GO" id="GO:0000272">
    <property type="term" value="P:polysaccharide catabolic process"/>
    <property type="evidence" value="ECO:0007669"/>
    <property type="project" value="InterPro"/>
</dbReference>
<evidence type="ECO:0000313" key="8">
    <source>
        <dbReference type="EMBL" id="GBF94600.1"/>
    </source>
</evidence>
<dbReference type="SUPFAM" id="SSF51445">
    <property type="entry name" value="(Trans)glycosidases"/>
    <property type="match status" value="1"/>
</dbReference>
<feature type="signal peptide" evidence="6">
    <location>
        <begin position="1"/>
        <end position="47"/>
    </location>
</feature>
<keyword evidence="3 4" id="KW-0326">Glycosidase</keyword>
<dbReference type="FunCoup" id="A0A2V0P9R7">
    <property type="interactions" value="3"/>
</dbReference>
<feature type="region of interest" description="Disordered" evidence="5">
    <location>
        <begin position="1"/>
        <end position="23"/>
    </location>
</feature>
<dbReference type="AlphaFoldDB" id="A0A2V0P9R7"/>
<evidence type="ECO:0000256" key="1">
    <source>
        <dbReference type="ARBA" id="ARBA00005641"/>
    </source>
</evidence>
<evidence type="ECO:0000256" key="5">
    <source>
        <dbReference type="SAM" id="MobiDB-lite"/>
    </source>
</evidence>
<gene>
    <name evidence="8" type="ORF">Rsub_06715</name>
</gene>
<dbReference type="STRING" id="307507.A0A2V0P9R7"/>
<keyword evidence="9" id="KW-1185">Reference proteome</keyword>
<dbReference type="InterPro" id="IPR017853">
    <property type="entry name" value="GH"/>
</dbReference>
<reference evidence="8 9" key="1">
    <citation type="journal article" date="2018" name="Sci. Rep.">
        <title>Raphidocelis subcapitata (=Pseudokirchneriella subcapitata) provides an insight into genome evolution and environmental adaptations in the Sphaeropleales.</title>
        <authorList>
            <person name="Suzuki S."/>
            <person name="Yamaguchi H."/>
            <person name="Nakajima N."/>
            <person name="Kawachi M."/>
        </authorList>
    </citation>
    <scope>NUCLEOTIDE SEQUENCE [LARGE SCALE GENOMIC DNA]</scope>
    <source>
        <strain evidence="8 9">NIES-35</strain>
    </source>
</reference>
<dbReference type="InterPro" id="IPR001547">
    <property type="entry name" value="Glyco_hydro_5"/>
</dbReference>
<evidence type="ECO:0000256" key="2">
    <source>
        <dbReference type="ARBA" id="ARBA00022801"/>
    </source>
</evidence>
<evidence type="ECO:0000256" key="3">
    <source>
        <dbReference type="ARBA" id="ARBA00023295"/>
    </source>
</evidence>
<accession>A0A2V0P9R7</accession>
<dbReference type="PANTHER" id="PTHR31263">
    <property type="entry name" value="CELLULASE FAMILY PROTEIN (AFU_ORTHOLOGUE AFUA_5G14560)"/>
    <property type="match status" value="1"/>
</dbReference>
<sequence length="421" mass="46006">MRSGQLRRPPNPPRRGAARSRLGALPRARPRAPLLLLLLAAAAACHAAAPQLPPLPLRTSGRSIVDQKGARVRLRCASWSGGQERWFVPSGLWAQPRGTIAALARGAGLNCIRLVWSVEAALRGANGTAAVPDAAVAANPDLKGRGPLEVWDAVIAALANAGLMVVLDNHSSDAMWCCDMKDGNGLWYTDRWSEADWLRAWDLVARRYASTPAVVGMGLRNEPRPAVVGGRIRVPLWGSGGAELDLARAYERAAAAVLSARRGYLILAQAPSAGRDLRAARMRPLTLRAAWPEGALVRNQLVYETHEYPFLYGRTANFTKNYSAYRALLDNSWGYMTELNSTPIWLGEFGTTHDAAGISSSWWKALMAYIRAKDLDWSYWPLDGQQGPSRSQGAEETYGLLNTDWSGYAYPPLVEELRKIS</sequence>
<proteinExistence type="inferred from homology"/>
<dbReference type="Gene3D" id="3.20.20.80">
    <property type="entry name" value="Glycosidases"/>
    <property type="match status" value="1"/>
</dbReference>
<name>A0A2V0P9R7_9CHLO</name>
<dbReference type="InParanoid" id="A0A2V0P9R7"/>
<dbReference type="PANTHER" id="PTHR31263:SF0">
    <property type="entry name" value="CELLULASE FAMILY PROTEIN (AFU_ORTHOLOGUE AFUA_5G14560)"/>
    <property type="match status" value="1"/>
</dbReference>